<feature type="compositionally biased region" description="Basic and acidic residues" evidence="6">
    <location>
        <begin position="342"/>
        <end position="353"/>
    </location>
</feature>
<protein>
    <recommendedName>
        <fullName evidence="1">tRNA (guanine(9)-N(1))-methyltransferase</fullName>
        <ecNumber evidence="1">2.1.1.221</ecNumber>
    </recommendedName>
</protein>
<comment type="caution">
    <text evidence="8">The sequence shown here is derived from an EMBL/GenBank/DDBJ whole genome shotgun (WGS) entry which is preliminary data.</text>
</comment>
<dbReference type="EMBL" id="CAXHTA020000011">
    <property type="protein sequence ID" value="CAL5224778.1"/>
    <property type="molecule type" value="Genomic_DNA"/>
</dbReference>
<keyword evidence="2" id="KW-0489">Methyltransferase</keyword>
<evidence type="ECO:0000256" key="2">
    <source>
        <dbReference type="ARBA" id="ARBA00022603"/>
    </source>
</evidence>
<dbReference type="Proteomes" id="UP001497392">
    <property type="component" value="Unassembled WGS sequence"/>
</dbReference>
<comment type="catalytic activity">
    <reaction evidence="5">
        <text>guanosine(9) in tRNA + S-adenosyl-L-methionine = N(1)-methylguanosine(9) in tRNA + S-adenosyl-L-homocysteine + H(+)</text>
        <dbReference type="Rhea" id="RHEA:43156"/>
        <dbReference type="Rhea" id="RHEA-COMP:10367"/>
        <dbReference type="Rhea" id="RHEA-COMP:10368"/>
        <dbReference type="ChEBI" id="CHEBI:15378"/>
        <dbReference type="ChEBI" id="CHEBI:57856"/>
        <dbReference type="ChEBI" id="CHEBI:59789"/>
        <dbReference type="ChEBI" id="CHEBI:73542"/>
        <dbReference type="ChEBI" id="CHEBI:74269"/>
        <dbReference type="EC" id="2.1.1.221"/>
    </reaction>
</comment>
<sequence length="353" mass="39679">MVDAEAHDLGVNNGDSSAPVPQLSKNQQKKQRRQEAARQKLLVKKAEDKAARKASQEKKLAEREQRIAQMTEEEKEAWNQRSQEKREARKQTDRERKEKLQQAQETGQRIIIDLAFADKMTGAELRSMCQQLSYSYSANARATKPAHLILTGYEGVMAEHIGQHVSGFSNWLITKHAQGYLEAFEGHHEDLVYLTADAEDELSELEPSKAYIIGGIVDRNRYKGLCWTKAESNGIKTARLPIGEYVKLHAAPVMTVNQCVAILVNYLERPDWQAAFEATVPQRKRAAGPEDNGDLKIDLEEIGDEADEEEEPPGLGGHASEQERERKRLRTDDVKASTATEASDREHAVPDNV</sequence>
<proteinExistence type="predicted"/>
<dbReference type="PANTHER" id="PTHR13563:SF13">
    <property type="entry name" value="TRNA METHYLTRANSFERASE 10 HOMOLOG A"/>
    <property type="match status" value="1"/>
</dbReference>
<dbReference type="PROSITE" id="PS51675">
    <property type="entry name" value="SAM_MT_TRM10"/>
    <property type="match status" value="1"/>
</dbReference>
<keyword evidence="3" id="KW-0808">Transferase</keyword>
<gene>
    <name evidence="8" type="primary">g7520</name>
    <name evidence="8" type="ORF">VP750_LOCUS6437</name>
</gene>
<reference evidence="8 9" key="1">
    <citation type="submission" date="2024-06" db="EMBL/GenBank/DDBJ databases">
        <authorList>
            <person name="Kraege A."/>
            <person name="Thomma B."/>
        </authorList>
    </citation>
    <scope>NUCLEOTIDE SEQUENCE [LARGE SCALE GENOMIC DNA]</scope>
</reference>
<dbReference type="EC" id="2.1.1.221" evidence="1"/>
<feature type="compositionally biased region" description="Basic and acidic residues" evidence="6">
    <location>
        <begin position="33"/>
        <end position="66"/>
    </location>
</feature>
<keyword evidence="9" id="KW-1185">Reference proteome</keyword>
<dbReference type="CDD" id="cd18089">
    <property type="entry name" value="SPOUT_Trm10-like"/>
    <property type="match status" value="1"/>
</dbReference>
<feature type="compositionally biased region" description="Acidic residues" evidence="6">
    <location>
        <begin position="300"/>
        <end position="312"/>
    </location>
</feature>
<feature type="compositionally biased region" description="Basic and acidic residues" evidence="6">
    <location>
        <begin position="76"/>
        <end position="100"/>
    </location>
</feature>
<name>A0ABP1FY45_9CHLO</name>
<feature type="region of interest" description="Disordered" evidence="6">
    <location>
        <begin position="281"/>
        <end position="353"/>
    </location>
</feature>
<feature type="domain" description="SAM-dependent MTase TRM10-type" evidence="7">
    <location>
        <begin position="96"/>
        <end position="287"/>
    </location>
</feature>
<evidence type="ECO:0000256" key="3">
    <source>
        <dbReference type="ARBA" id="ARBA00022679"/>
    </source>
</evidence>
<evidence type="ECO:0000256" key="4">
    <source>
        <dbReference type="ARBA" id="ARBA00022691"/>
    </source>
</evidence>
<dbReference type="PANTHER" id="PTHR13563">
    <property type="entry name" value="TRNA (GUANINE-9-) METHYLTRANSFERASE"/>
    <property type="match status" value="1"/>
</dbReference>
<keyword evidence="4" id="KW-0949">S-adenosyl-L-methionine</keyword>
<dbReference type="InterPro" id="IPR028564">
    <property type="entry name" value="MT_TRM10-typ"/>
</dbReference>
<organism evidence="8 9">
    <name type="scientific">Coccomyxa viridis</name>
    <dbReference type="NCBI Taxonomy" id="1274662"/>
    <lineage>
        <taxon>Eukaryota</taxon>
        <taxon>Viridiplantae</taxon>
        <taxon>Chlorophyta</taxon>
        <taxon>core chlorophytes</taxon>
        <taxon>Trebouxiophyceae</taxon>
        <taxon>Trebouxiophyceae incertae sedis</taxon>
        <taxon>Coccomyxaceae</taxon>
        <taxon>Coccomyxa</taxon>
    </lineage>
</organism>
<accession>A0ABP1FY45</accession>
<dbReference type="Gene3D" id="3.40.1280.30">
    <property type="match status" value="1"/>
</dbReference>
<evidence type="ECO:0000256" key="1">
    <source>
        <dbReference type="ARBA" id="ARBA00012797"/>
    </source>
</evidence>
<feature type="region of interest" description="Disordered" evidence="6">
    <location>
        <begin position="1"/>
        <end position="104"/>
    </location>
</feature>
<evidence type="ECO:0000313" key="9">
    <source>
        <dbReference type="Proteomes" id="UP001497392"/>
    </source>
</evidence>
<feature type="compositionally biased region" description="Basic and acidic residues" evidence="6">
    <location>
        <begin position="320"/>
        <end position="335"/>
    </location>
</feature>
<dbReference type="InterPro" id="IPR007356">
    <property type="entry name" value="tRNA_m1G_MeTrfase_euk"/>
</dbReference>
<evidence type="ECO:0000256" key="5">
    <source>
        <dbReference type="ARBA" id="ARBA00048434"/>
    </source>
</evidence>
<evidence type="ECO:0000313" key="8">
    <source>
        <dbReference type="EMBL" id="CAL5224778.1"/>
    </source>
</evidence>
<dbReference type="InterPro" id="IPR038459">
    <property type="entry name" value="MT_TRM10-typ_sf"/>
</dbReference>
<evidence type="ECO:0000259" key="7">
    <source>
        <dbReference type="PROSITE" id="PS51675"/>
    </source>
</evidence>
<evidence type="ECO:0000256" key="6">
    <source>
        <dbReference type="SAM" id="MobiDB-lite"/>
    </source>
</evidence>